<name>B6UAB1_MAIZE</name>
<protein>
    <submittedName>
        <fullName evidence="1">Uncharacterized protein</fullName>
    </submittedName>
</protein>
<dbReference type="EMBL" id="EU974176">
    <property type="protein sequence ID" value="ACG46294.1"/>
    <property type="molecule type" value="mRNA"/>
</dbReference>
<proteinExistence type="evidence at transcript level"/>
<accession>B6UAB1</accession>
<dbReference type="AlphaFoldDB" id="B6UAB1"/>
<sequence>MMGWGEEVVALSLRGYGYGNEEAQEEAQKDEAEIQVGRSRWIVDLMTCVGTYISSDALVCLWRDVNLPWCHGPPSVERLACTSVGHFSWF</sequence>
<reference evidence="1" key="1">
    <citation type="journal article" date="2009" name="Plant Mol. Biol.">
        <title>Insights into corn genes derived from large-scale cDNA sequencing.</title>
        <authorList>
            <person name="Alexandrov N.N."/>
            <person name="Brover V.V."/>
            <person name="Freidin S."/>
            <person name="Troukhan M.E."/>
            <person name="Tatarinova T.V."/>
            <person name="Zhang H."/>
            <person name="Swaller T.J."/>
            <person name="Lu Y.P."/>
            <person name="Bouck J."/>
            <person name="Flavell R.B."/>
            <person name="Feldmann K.A."/>
        </authorList>
    </citation>
    <scope>NUCLEOTIDE SEQUENCE</scope>
</reference>
<organism evidence="1">
    <name type="scientific">Zea mays</name>
    <name type="common">Maize</name>
    <dbReference type="NCBI Taxonomy" id="4577"/>
    <lineage>
        <taxon>Eukaryota</taxon>
        <taxon>Viridiplantae</taxon>
        <taxon>Streptophyta</taxon>
        <taxon>Embryophyta</taxon>
        <taxon>Tracheophyta</taxon>
        <taxon>Spermatophyta</taxon>
        <taxon>Magnoliopsida</taxon>
        <taxon>Liliopsida</taxon>
        <taxon>Poales</taxon>
        <taxon>Poaceae</taxon>
        <taxon>PACMAD clade</taxon>
        <taxon>Panicoideae</taxon>
        <taxon>Andropogonodae</taxon>
        <taxon>Andropogoneae</taxon>
        <taxon>Tripsacinae</taxon>
        <taxon>Zea</taxon>
    </lineage>
</organism>
<evidence type="ECO:0000313" key="1">
    <source>
        <dbReference type="EMBL" id="ACG46294.1"/>
    </source>
</evidence>